<dbReference type="Proteomes" id="UP000177811">
    <property type="component" value="Unassembled WGS sequence"/>
</dbReference>
<feature type="binding site" evidence="9 12">
    <location>
        <position position="443"/>
    </location>
    <ligand>
        <name>Mn(2+)</name>
        <dbReference type="ChEBI" id="CHEBI:29035"/>
        <label>2</label>
    </ligand>
</feature>
<keyword evidence="8 9" id="KW-0413">Isomerase</keyword>
<evidence type="ECO:0000256" key="3">
    <source>
        <dbReference type="ARBA" id="ARBA00004798"/>
    </source>
</evidence>
<feature type="binding site" evidence="9">
    <location>
        <position position="187"/>
    </location>
    <ligand>
        <name>substrate</name>
    </ligand>
</feature>
<feature type="binding site" evidence="9">
    <location>
        <position position="193"/>
    </location>
    <ligand>
        <name>substrate</name>
    </ligand>
</feature>
<protein>
    <recommendedName>
        <fullName evidence="9 10">2,3-bisphosphoglycerate-independent phosphoglycerate mutase</fullName>
        <shortName evidence="9">BPG-independent PGAM</shortName>
        <shortName evidence="9">Phosphoglyceromutase</shortName>
        <shortName evidence="9">iPGM</shortName>
        <ecNumber evidence="9 10">5.4.2.12</ecNumber>
    </recommendedName>
</protein>
<evidence type="ECO:0000256" key="9">
    <source>
        <dbReference type="HAMAP-Rule" id="MF_01038"/>
    </source>
</evidence>
<evidence type="ECO:0000256" key="2">
    <source>
        <dbReference type="ARBA" id="ARBA00002315"/>
    </source>
</evidence>
<evidence type="ECO:0000256" key="8">
    <source>
        <dbReference type="ARBA" id="ARBA00023235"/>
    </source>
</evidence>
<dbReference type="Pfam" id="PF06415">
    <property type="entry name" value="iPGM_N"/>
    <property type="match status" value="1"/>
</dbReference>
<accession>A0A1G2KRC5</accession>
<comment type="cofactor">
    <cofactor evidence="9">
        <name>Mn(2+)</name>
        <dbReference type="ChEBI" id="CHEBI:29035"/>
    </cofactor>
    <text evidence="9">Binds 2 manganese ions per subunit.</text>
</comment>
<dbReference type="SUPFAM" id="SSF64158">
    <property type="entry name" value="2,3-Bisphosphoglycerate-independent phosphoglycerate mutase, substrate-binding domain"/>
    <property type="match status" value="1"/>
</dbReference>
<evidence type="ECO:0000256" key="12">
    <source>
        <dbReference type="PIRSR" id="PIRSR001492-3"/>
    </source>
</evidence>
<feature type="domain" description="BPG-independent PGAM N-terminal" evidence="14">
    <location>
        <begin position="85"/>
        <end position="300"/>
    </location>
</feature>
<evidence type="ECO:0000256" key="7">
    <source>
        <dbReference type="ARBA" id="ARBA00023211"/>
    </source>
</evidence>
<dbReference type="InterPro" id="IPR011258">
    <property type="entry name" value="BPG-indep_PGM_N"/>
</dbReference>
<dbReference type="GO" id="GO:0030145">
    <property type="term" value="F:manganese ion binding"/>
    <property type="evidence" value="ECO:0007669"/>
    <property type="project" value="UniProtKB-UniRule"/>
</dbReference>
<feature type="binding site" evidence="9 12">
    <location>
        <position position="461"/>
    </location>
    <ligand>
        <name>Mn(2+)</name>
        <dbReference type="ChEBI" id="CHEBI:29035"/>
        <label>1</label>
    </ligand>
</feature>
<comment type="similarity">
    <text evidence="4 9">Belongs to the BPG-independent phosphoglycerate mutase family.</text>
</comment>
<dbReference type="SUPFAM" id="SSF53649">
    <property type="entry name" value="Alkaline phosphatase-like"/>
    <property type="match status" value="1"/>
</dbReference>
<keyword evidence="6 9" id="KW-0324">Glycolysis</keyword>
<keyword evidence="7 9" id="KW-0464">Manganese</keyword>
<evidence type="ECO:0000256" key="1">
    <source>
        <dbReference type="ARBA" id="ARBA00000370"/>
    </source>
</evidence>
<dbReference type="EMBL" id="MHQL01000050">
    <property type="protein sequence ID" value="OHA01988.1"/>
    <property type="molecule type" value="Genomic_DNA"/>
</dbReference>
<comment type="function">
    <text evidence="2 9">Catalyzes the interconversion of 2-phosphoglycerate and 3-phosphoglycerate.</text>
</comment>
<dbReference type="NCBIfam" id="TIGR01307">
    <property type="entry name" value="pgm_bpd_ind"/>
    <property type="match status" value="1"/>
</dbReference>
<evidence type="ECO:0000256" key="5">
    <source>
        <dbReference type="ARBA" id="ARBA00022723"/>
    </source>
</evidence>
<feature type="binding site" evidence="9 12">
    <location>
        <position position="401"/>
    </location>
    <ligand>
        <name>Mn(2+)</name>
        <dbReference type="ChEBI" id="CHEBI:29035"/>
        <label>1</label>
    </ligand>
</feature>
<dbReference type="PANTHER" id="PTHR31637:SF0">
    <property type="entry name" value="2,3-BISPHOSPHOGLYCERATE-INDEPENDENT PHOSPHOGLYCERATE MUTASE"/>
    <property type="match status" value="1"/>
</dbReference>
<dbReference type="CDD" id="cd16010">
    <property type="entry name" value="iPGM"/>
    <property type="match status" value="1"/>
</dbReference>
<dbReference type="HAMAP" id="MF_01038">
    <property type="entry name" value="GpmI"/>
    <property type="match status" value="1"/>
</dbReference>
<dbReference type="InterPro" id="IPR005995">
    <property type="entry name" value="Pgm_bpd_ind"/>
</dbReference>
<feature type="binding site" evidence="9 12">
    <location>
        <position position="13"/>
    </location>
    <ligand>
        <name>Mn(2+)</name>
        <dbReference type="ChEBI" id="CHEBI:29035"/>
        <label>2</label>
    </ligand>
</feature>
<comment type="caution">
    <text evidence="9">Lacks conserved residue(s) required for the propagation of feature annotation.</text>
</comment>
<feature type="binding site" evidence="9">
    <location>
        <position position="124"/>
    </location>
    <ligand>
        <name>substrate</name>
    </ligand>
</feature>
<proteinExistence type="inferred from homology"/>
<evidence type="ECO:0000313" key="15">
    <source>
        <dbReference type="EMBL" id="OHA01988.1"/>
    </source>
</evidence>
<dbReference type="Pfam" id="PF01676">
    <property type="entry name" value="Metalloenzyme"/>
    <property type="match status" value="1"/>
</dbReference>
<dbReference type="GO" id="GO:0005829">
    <property type="term" value="C:cytosol"/>
    <property type="evidence" value="ECO:0007669"/>
    <property type="project" value="TreeGrafter"/>
</dbReference>
<comment type="pathway">
    <text evidence="3 9">Carbohydrate degradation; glycolysis; pyruvate from D-glyceraldehyde 3-phosphate: step 3/5.</text>
</comment>
<dbReference type="PANTHER" id="PTHR31637">
    <property type="entry name" value="2,3-BISPHOSPHOGLYCERATE-INDEPENDENT PHOSPHOGLYCERATE MUTASE"/>
    <property type="match status" value="1"/>
</dbReference>
<comment type="caution">
    <text evidence="15">The sequence shown here is derived from an EMBL/GenBank/DDBJ whole genome shotgun (WGS) entry which is preliminary data.</text>
</comment>
<dbReference type="AlphaFoldDB" id="A0A1G2KRC5"/>
<feature type="active site" description="Phosphoserine intermediate" evidence="9 11">
    <location>
        <position position="63"/>
    </location>
</feature>
<dbReference type="EC" id="5.4.2.12" evidence="9 10"/>
<name>A0A1G2KRC5_9BACT</name>
<reference evidence="15 16" key="1">
    <citation type="journal article" date="2016" name="Nat. Commun.">
        <title>Thousands of microbial genomes shed light on interconnected biogeochemical processes in an aquifer system.</title>
        <authorList>
            <person name="Anantharaman K."/>
            <person name="Brown C.T."/>
            <person name="Hug L.A."/>
            <person name="Sharon I."/>
            <person name="Castelle C.J."/>
            <person name="Probst A.J."/>
            <person name="Thomas B.C."/>
            <person name="Singh A."/>
            <person name="Wilkins M.J."/>
            <person name="Karaoz U."/>
            <person name="Brodie E.L."/>
            <person name="Williams K.H."/>
            <person name="Hubbard S.S."/>
            <person name="Banfield J.F."/>
        </authorList>
    </citation>
    <scope>NUCLEOTIDE SEQUENCE [LARGE SCALE GENOMIC DNA]</scope>
</reference>
<evidence type="ECO:0000259" key="13">
    <source>
        <dbReference type="Pfam" id="PF01676"/>
    </source>
</evidence>
<feature type="binding site" evidence="9 12">
    <location>
        <position position="63"/>
    </location>
    <ligand>
        <name>Mn(2+)</name>
        <dbReference type="ChEBI" id="CHEBI:29035"/>
        <label>2</label>
    </ligand>
</feature>
<dbReference type="PIRSF" id="PIRSF001492">
    <property type="entry name" value="IPGAM"/>
    <property type="match status" value="1"/>
</dbReference>
<evidence type="ECO:0000256" key="11">
    <source>
        <dbReference type="PIRSR" id="PIRSR001492-1"/>
    </source>
</evidence>
<evidence type="ECO:0000313" key="16">
    <source>
        <dbReference type="Proteomes" id="UP000177811"/>
    </source>
</evidence>
<keyword evidence="5 9" id="KW-0479">Metal-binding</keyword>
<comment type="catalytic activity">
    <reaction evidence="1 9">
        <text>(2R)-2-phosphoglycerate = (2R)-3-phosphoglycerate</text>
        <dbReference type="Rhea" id="RHEA:15901"/>
        <dbReference type="ChEBI" id="CHEBI:58272"/>
        <dbReference type="ChEBI" id="CHEBI:58289"/>
        <dbReference type="EC" id="5.4.2.12"/>
    </reaction>
</comment>
<feature type="binding site" evidence="9">
    <location>
        <position position="336"/>
    </location>
    <ligand>
        <name>substrate</name>
    </ligand>
</feature>
<sequence length="530" mass="58585">MASYRPIILVVLDGFGISEEVKGNPIKAAHLPTFDLFDRQFPLLTLQASSVAVGLPYGEAGNSEVGHLIMGAGRALFHHLPRIISSIKDETFYSNEALKGAAMHVKKNGSSLHIVGLVSSGSVHSYIEHFWALLECAKREGLTRVYVHAVTDGRDAPPSEGAEFIRSVAARMQKEYPFATVVSLVGREYVMDREARWERIQKGYNLFVGGVGTPYADPATYIRSSYGRGVYDENIEPGFLGADNGAAVGRISAGDALVFFNFREDSMREIAEVFVADVFPFFERRVPDDLFVVTMTEYKKGMNAHAAFLPLEIHWPLARVLSDAGKTQLHIAEMEKYAHVTYFFNGGIEEPFKGEARILIDSPRALGFEEAPEMNAAQVADRVLEHIDAYDFILVNFANADMVGHTGNFDAVVRAVEVLDAQLSRLAEAVLLRNALMVITGDHGNAERKIHALSGEKLTEHTTDAVPFYLIGANVRLKKERIPDEVRRAKSIVSGMLTDVAPTIIELMELQKPEEMSGKGLMGEWEKQII</sequence>
<gene>
    <name evidence="9" type="primary">gpmI</name>
    <name evidence="15" type="ORF">A3C16_02420</name>
</gene>
<dbReference type="UniPathway" id="UPA00109">
    <property type="reaction ID" value="UER00186"/>
</dbReference>
<comment type="subunit">
    <text evidence="9">Monomer.</text>
</comment>
<dbReference type="InterPro" id="IPR017850">
    <property type="entry name" value="Alkaline_phosphatase_core_sf"/>
</dbReference>
<feature type="binding site" evidence="9">
    <location>
        <begin position="154"/>
        <end position="155"/>
    </location>
    <ligand>
        <name>substrate</name>
    </ligand>
</feature>
<evidence type="ECO:0000259" key="14">
    <source>
        <dbReference type="Pfam" id="PF06415"/>
    </source>
</evidence>
<evidence type="ECO:0000256" key="4">
    <source>
        <dbReference type="ARBA" id="ARBA00008819"/>
    </source>
</evidence>
<dbReference type="GO" id="GO:0006007">
    <property type="term" value="P:glucose catabolic process"/>
    <property type="evidence" value="ECO:0007669"/>
    <property type="project" value="InterPro"/>
</dbReference>
<dbReference type="Gene3D" id="3.40.1450.10">
    <property type="entry name" value="BPG-independent phosphoglycerate mutase, domain B"/>
    <property type="match status" value="1"/>
</dbReference>
<evidence type="ECO:0000256" key="6">
    <source>
        <dbReference type="ARBA" id="ARBA00023152"/>
    </source>
</evidence>
<feature type="binding site" evidence="9 12">
    <location>
        <position position="442"/>
    </location>
    <ligand>
        <name>Mn(2+)</name>
        <dbReference type="ChEBI" id="CHEBI:29035"/>
        <label>2</label>
    </ligand>
</feature>
<evidence type="ECO:0000256" key="10">
    <source>
        <dbReference type="NCBIfam" id="TIGR01307"/>
    </source>
</evidence>
<dbReference type="Gene3D" id="3.40.720.10">
    <property type="entry name" value="Alkaline Phosphatase, subunit A"/>
    <property type="match status" value="1"/>
</dbReference>
<dbReference type="FunFam" id="3.40.1450.10:FF:000002">
    <property type="entry name" value="2,3-bisphosphoglycerate-independent phosphoglycerate mutase"/>
    <property type="match status" value="1"/>
</dbReference>
<dbReference type="InterPro" id="IPR006124">
    <property type="entry name" value="Metalloenzyme"/>
</dbReference>
<dbReference type="GO" id="GO:0004619">
    <property type="term" value="F:phosphoglycerate mutase activity"/>
    <property type="evidence" value="ECO:0007669"/>
    <property type="project" value="UniProtKB-UniRule"/>
</dbReference>
<feature type="binding site" evidence="9 12">
    <location>
        <position position="405"/>
    </location>
    <ligand>
        <name>Mn(2+)</name>
        <dbReference type="ChEBI" id="CHEBI:29035"/>
        <label>1</label>
    </ligand>
</feature>
<dbReference type="GO" id="GO:0006096">
    <property type="term" value="P:glycolytic process"/>
    <property type="evidence" value="ECO:0007669"/>
    <property type="project" value="UniProtKB-UniRule"/>
</dbReference>
<organism evidence="15 16">
    <name type="scientific">Candidatus Sungbacteria bacterium RIFCSPHIGHO2_02_FULL_51_29</name>
    <dbReference type="NCBI Taxonomy" id="1802273"/>
    <lineage>
        <taxon>Bacteria</taxon>
        <taxon>Candidatus Sungiibacteriota</taxon>
    </lineage>
</organism>
<dbReference type="InterPro" id="IPR036646">
    <property type="entry name" value="PGAM_B_sf"/>
</dbReference>
<feature type="domain" description="Metalloenzyme" evidence="13">
    <location>
        <begin position="6"/>
        <end position="511"/>
    </location>
</feature>